<comment type="similarity">
    <text evidence="2">Belongs to the glycosyl hydrolase 3 family.</text>
</comment>
<feature type="domain" description="Fibronectin type III-like" evidence="10">
    <location>
        <begin position="687"/>
        <end position="756"/>
    </location>
</feature>
<dbReference type="Pfam" id="PF01915">
    <property type="entry name" value="Glyco_hydro_3_C"/>
    <property type="match status" value="1"/>
</dbReference>
<dbReference type="InterPro" id="IPR026891">
    <property type="entry name" value="Fn3-like"/>
</dbReference>
<evidence type="ECO:0000256" key="6">
    <source>
        <dbReference type="ARBA" id="ARBA00023277"/>
    </source>
</evidence>
<accession>A0A9P8WA13</accession>
<dbReference type="EMBL" id="JAGPYM010000005">
    <property type="protein sequence ID" value="KAH6894390.1"/>
    <property type="molecule type" value="Genomic_DNA"/>
</dbReference>
<organism evidence="11 12">
    <name type="scientific">Thelonectria olida</name>
    <dbReference type="NCBI Taxonomy" id="1576542"/>
    <lineage>
        <taxon>Eukaryota</taxon>
        <taxon>Fungi</taxon>
        <taxon>Dikarya</taxon>
        <taxon>Ascomycota</taxon>
        <taxon>Pezizomycotina</taxon>
        <taxon>Sordariomycetes</taxon>
        <taxon>Hypocreomycetidae</taxon>
        <taxon>Hypocreales</taxon>
        <taxon>Nectriaceae</taxon>
        <taxon>Thelonectria</taxon>
    </lineage>
</organism>
<dbReference type="InterPro" id="IPR013783">
    <property type="entry name" value="Ig-like_fold"/>
</dbReference>
<evidence type="ECO:0000256" key="1">
    <source>
        <dbReference type="ARBA" id="ARBA00000448"/>
    </source>
</evidence>
<reference evidence="11 12" key="1">
    <citation type="journal article" date="2021" name="Nat. Commun.">
        <title>Genetic determinants of endophytism in the Arabidopsis root mycobiome.</title>
        <authorList>
            <person name="Mesny F."/>
            <person name="Miyauchi S."/>
            <person name="Thiergart T."/>
            <person name="Pickel B."/>
            <person name="Atanasova L."/>
            <person name="Karlsson M."/>
            <person name="Huettel B."/>
            <person name="Barry K.W."/>
            <person name="Haridas S."/>
            <person name="Chen C."/>
            <person name="Bauer D."/>
            <person name="Andreopoulos W."/>
            <person name="Pangilinan J."/>
            <person name="LaButti K."/>
            <person name="Riley R."/>
            <person name="Lipzen A."/>
            <person name="Clum A."/>
            <person name="Drula E."/>
            <person name="Henrissat B."/>
            <person name="Kohler A."/>
            <person name="Grigoriev I.V."/>
            <person name="Martin F.M."/>
            <person name="Hacquard S."/>
        </authorList>
    </citation>
    <scope>NUCLEOTIDE SEQUENCE [LARGE SCALE GENOMIC DNA]</scope>
    <source>
        <strain evidence="11 12">MPI-CAGE-CH-0241</strain>
    </source>
</reference>
<evidence type="ECO:0000313" key="12">
    <source>
        <dbReference type="Proteomes" id="UP000777438"/>
    </source>
</evidence>
<dbReference type="Proteomes" id="UP000777438">
    <property type="component" value="Unassembled WGS sequence"/>
</dbReference>
<dbReference type="SMART" id="SM01217">
    <property type="entry name" value="Fn3_like"/>
    <property type="match status" value="1"/>
</dbReference>
<dbReference type="GO" id="GO:0009251">
    <property type="term" value="P:glucan catabolic process"/>
    <property type="evidence" value="ECO:0007669"/>
    <property type="project" value="TreeGrafter"/>
</dbReference>
<keyword evidence="12" id="KW-1185">Reference proteome</keyword>
<dbReference type="AlphaFoldDB" id="A0A9P8WA13"/>
<dbReference type="InterPro" id="IPR002772">
    <property type="entry name" value="Glyco_hydro_3_C"/>
</dbReference>
<evidence type="ECO:0000313" key="11">
    <source>
        <dbReference type="EMBL" id="KAH6894390.1"/>
    </source>
</evidence>
<sequence>MKLSSLLYAAALAGFSEAAKPVYKDKNASIDDRVADLLKRMSVKEKMAQLIQGDMQNYLNITDGTFNKTGLKWNMEYRANSVWTGLYTKKETVQKAAKLAQDYLVNETELGIPAFIQSEGLHGFLALNATIFNSPIGIGCSFNPKLAEEMGNIIATEALALGVNQLFAPQVDLAREQRFGRVEECFGEDPYLVGEIGYSFAKGLQDGGVSAMVKHFAAFATPEQGINTAPVHGGERELRSLYLPPFKRAIIDSGATSVMSSYNSYDGIPTVADPHLMEDILRGEWGYEYYVISDAGGTARVANSFYMCDVDDDECIVTETLPSGNDVEMGGGYYSFEAIPSMIESGKLDKAVLDTAVSRVLRAKFKMGLFEKPYSGVPEKKIYDYINTKKHKQVARQLDTESIVLLENHDNTLPLKKNANVAVIGPMAHGYVNYGDYVIYKSSTRGVTPLDGIKAASKGKVTYAQGCERWSNDESGFDEAIAAAEAADVAVVVVGTWSRDQNELWGGLNATTGEHIDVSNLNLIGAMPKLVKAIIDTGKPTVVVFSSGKPITEPWISDEAAALVQQFYQSEQGGHALADILYGNENPSGKLSISFPYDVGTLPIYYDHLNSARMWPNPGKVYENGTMVFGSNYVLETPTALYGFGYGLSYSKFEFSNIKVSKKKVSASDTVTVSVDVTNKSKVDGSEVVQMYVKDVLASVEVARYQLKGFNKVEVKAGKTKTVKVDLPVSEWGVWNRKMKYVVEPGEFLVLVGNSSEDFAGNVTVTVA</sequence>
<dbReference type="PANTHER" id="PTHR30620:SF117">
    <property type="entry name" value="BETA-1,4-XYLOSIDASE (EUROFUNG)"/>
    <property type="match status" value="1"/>
</dbReference>
<keyword evidence="7" id="KW-0326">Glycosidase</keyword>
<evidence type="ECO:0000256" key="2">
    <source>
        <dbReference type="ARBA" id="ARBA00005336"/>
    </source>
</evidence>
<dbReference type="FunFam" id="2.60.40.10:FF:000495">
    <property type="entry name" value="Periplasmic beta-glucosidase"/>
    <property type="match status" value="1"/>
</dbReference>
<evidence type="ECO:0000256" key="5">
    <source>
        <dbReference type="ARBA" id="ARBA00023180"/>
    </source>
</evidence>
<keyword evidence="4 11" id="KW-0378">Hydrolase</keyword>
<dbReference type="InterPro" id="IPR001764">
    <property type="entry name" value="Glyco_hydro_3_N"/>
</dbReference>
<gene>
    <name evidence="11" type="ORF">B0T10DRAFT_250885</name>
</gene>
<dbReference type="InterPro" id="IPR051915">
    <property type="entry name" value="Cellulose_Degrad_GH3"/>
</dbReference>
<keyword evidence="8" id="KW-0624">Polysaccharide degradation</keyword>
<keyword evidence="5" id="KW-0325">Glycoprotein</keyword>
<name>A0A9P8WA13_9HYPO</name>
<evidence type="ECO:0000256" key="3">
    <source>
        <dbReference type="ARBA" id="ARBA00012744"/>
    </source>
</evidence>
<dbReference type="PRINTS" id="PR00133">
    <property type="entry name" value="GLHYDRLASE3"/>
</dbReference>
<protein>
    <recommendedName>
        <fullName evidence="3">beta-glucosidase</fullName>
        <ecNumber evidence="3">3.2.1.21</ecNumber>
    </recommendedName>
</protein>
<keyword evidence="9" id="KW-0732">Signal</keyword>
<feature type="signal peptide" evidence="9">
    <location>
        <begin position="1"/>
        <end position="18"/>
    </location>
</feature>
<dbReference type="SUPFAM" id="SSF52279">
    <property type="entry name" value="Beta-D-glucan exohydrolase, C-terminal domain"/>
    <property type="match status" value="1"/>
</dbReference>
<dbReference type="Pfam" id="PF14310">
    <property type="entry name" value="Fn3-like"/>
    <property type="match status" value="1"/>
</dbReference>
<proteinExistence type="inferred from homology"/>
<dbReference type="Gene3D" id="2.60.40.10">
    <property type="entry name" value="Immunoglobulins"/>
    <property type="match status" value="1"/>
</dbReference>
<dbReference type="OrthoDB" id="2123594at2759"/>
<dbReference type="InterPro" id="IPR036881">
    <property type="entry name" value="Glyco_hydro_3_C_sf"/>
</dbReference>
<dbReference type="EC" id="3.2.1.21" evidence="3"/>
<comment type="caution">
    <text evidence="11">The sequence shown here is derived from an EMBL/GenBank/DDBJ whole genome shotgun (WGS) entry which is preliminary data.</text>
</comment>
<dbReference type="SUPFAM" id="SSF51445">
    <property type="entry name" value="(Trans)glycosidases"/>
    <property type="match status" value="1"/>
</dbReference>
<dbReference type="GO" id="GO:0008422">
    <property type="term" value="F:beta-glucosidase activity"/>
    <property type="evidence" value="ECO:0007669"/>
    <property type="project" value="UniProtKB-EC"/>
</dbReference>
<dbReference type="Gene3D" id="3.40.50.1700">
    <property type="entry name" value="Glycoside hydrolase family 3 C-terminal domain"/>
    <property type="match status" value="1"/>
</dbReference>
<evidence type="ECO:0000256" key="9">
    <source>
        <dbReference type="SAM" id="SignalP"/>
    </source>
</evidence>
<dbReference type="FunFam" id="3.40.50.1700:FF:000009">
    <property type="entry name" value="Periplasmic beta-glucosidase"/>
    <property type="match status" value="1"/>
</dbReference>
<feature type="chain" id="PRO_5040302574" description="beta-glucosidase" evidence="9">
    <location>
        <begin position="19"/>
        <end position="768"/>
    </location>
</feature>
<evidence type="ECO:0000259" key="10">
    <source>
        <dbReference type="SMART" id="SM01217"/>
    </source>
</evidence>
<evidence type="ECO:0000256" key="7">
    <source>
        <dbReference type="ARBA" id="ARBA00023295"/>
    </source>
</evidence>
<dbReference type="Gene3D" id="3.20.20.300">
    <property type="entry name" value="Glycoside hydrolase, family 3, N-terminal domain"/>
    <property type="match status" value="1"/>
</dbReference>
<evidence type="ECO:0000256" key="8">
    <source>
        <dbReference type="ARBA" id="ARBA00023326"/>
    </source>
</evidence>
<dbReference type="InterPro" id="IPR017853">
    <property type="entry name" value="GH"/>
</dbReference>
<dbReference type="InterPro" id="IPR036962">
    <property type="entry name" value="Glyco_hydro_3_N_sf"/>
</dbReference>
<keyword evidence="6" id="KW-0119">Carbohydrate metabolism</keyword>
<dbReference type="Pfam" id="PF00933">
    <property type="entry name" value="Glyco_hydro_3"/>
    <property type="match status" value="1"/>
</dbReference>
<dbReference type="PANTHER" id="PTHR30620">
    <property type="entry name" value="PERIPLASMIC BETA-GLUCOSIDASE-RELATED"/>
    <property type="match status" value="1"/>
</dbReference>
<evidence type="ECO:0000256" key="4">
    <source>
        <dbReference type="ARBA" id="ARBA00022801"/>
    </source>
</evidence>
<comment type="catalytic activity">
    <reaction evidence="1">
        <text>Hydrolysis of terminal, non-reducing beta-D-glucosyl residues with release of beta-D-glucose.</text>
        <dbReference type="EC" id="3.2.1.21"/>
    </reaction>
</comment>